<sequence>MIFTSAVPCVSVCLFLFANPFVSLSSLEEGHVCSLSSTSILKINFSTDASHRSPPQDDVRGGGFVFSFFAAKLKSSDPP</sequence>
<dbReference type="AlphaFoldDB" id="F4QBY2"/>
<reference evidence="3" key="1">
    <citation type="journal article" date="2011" name="Genome Res.">
        <title>Phylogeny-wide analysis of social amoeba genomes highlights ancient origins for complex intercellular communication.</title>
        <authorList>
            <person name="Heidel A.J."/>
            <person name="Lawal H.M."/>
            <person name="Felder M."/>
            <person name="Schilde C."/>
            <person name="Helps N.R."/>
            <person name="Tunggal B."/>
            <person name="Rivero F."/>
            <person name="John U."/>
            <person name="Schleicher M."/>
            <person name="Eichinger L."/>
            <person name="Platzer M."/>
            <person name="Noegel A.A."/>
            <person name="Schaap P."/>
            <person name="Gloeckner G."/>
        </authorList>
    </citation>
    <scope>NUCLEOTIDE SEQUENCE [LARGE SCALE GENOMIC DNA]</scope>
    <source>
        <strain evidence="3">SH3</strain>
    </source>
</reference>
<feature type="chain" id="PRO_5003320132" description="Secreted protein" evidence="1">
    <location>
        <begin position="26"/>
        <end position="79"/>
    </location>
</feature>
<dbReference type="RefSeq" id="XP_004351228.1">
    <property type="nucleotide sequence ID" value="XM_004351176.1"/>
</dbReference>
<evidence type="ECO:0008006" key="4">
    <source>
        <dbReference type="Google" id="ProtNLM"/>
    </source>
</evidence>
<evidence type="ECO:0000256" key="1">
    <source>
        <dbReference type="SAM" id="SignalP"/>
    </source>
</evidence>
<evidence type="ECO:0000313" key="2">
    <source>
        <dbReference type="EMBL" id="EGG14720.1"/>
    </source>
</evidence>
<dbReference type="Proteomes" id="UP000007797">
    <property type="component" value="Unassembled WGS sequence"/>
</dbReference>
<dbReference type="GeneID" id="14866624"/>
<accession>F4QBY2</accession>
<evidence type="ECO:0000313" key="3">
    <source>
        <dbReference type="Proteomes" id="UP000007797"/>
    </source>
</evidence>
<gene>
    <name evidence="2" type="ORF">DFA_10980</name>
</gene>
<keyword evidence="3" id="KW-1185">Reference proteome</keyword>
<name>F4QBY2_CACFS</name>
<feature type="signal peptide" evidence="1">
    <location>
        <begin position="1"/>
        <end position="25"/>
    </location>
</feature>
<dbReference type="KEGG" id="dfa:DFA_10980"/>
<protein>
    <recommendedName>
        <fullName evidence="4">Secreted protein</fullName>
    </recommendedName>
</protein>
<dbReference type="EMBL" id="GL883028">
    <property type="protein sequence ID" value="EGG14720.1"/>
    <property type="molecule type" value="Genomic_DNA"/>
</dbReference>
<proteinExistence type="predicted"/>
<keyword evidence="1" id="KW-0732">Signal</keyword>
<organism evidence="2 3">
    <name type="scientific">Cavenderia fasciculata</name>
    <name type="common">Slime mold</name>
    <name type="synonym">Dictyostelium fasciculatum</name>
    <dbReference type="NCBI Taxonomy" id="261658"/>
    <lineage>
        <taxon>Eukaryota</taxon>
        <taxon>Amoebozoa</taxon>
        <taxon>Evosea</taxon>
        <taxon>Eumycetozoa</taxon>
        <taxon>Dictyostelia</taxon>
        <taxon>Acytosteliales</taxon>
        <taxon>Cavenderiaceae</taxon>
        <taxon>Cavenderia</taxon>
    </lineage>
</organism>